<keyword evidence="2" id="KW-0472">Membrane</keyword>
<reference evidence="5 9" key="1">
    <citation type="submission" date="2019-02" db="EMBL/GenBank/DDBJ databases">
        <title>Isolation and identification of novel species under the genus Muribaculum.</title>
        <authorList>
            <person name="Miyake S."/>
            <person name="Ding Y."/>
            <person name="Low A."/>
            <person name="Soh M."/>
            <person name="Seedorf H."/>
        </authorList>
    </citation>
    <scope>NUCLEOTIDE SEQUENCE [LARGE SCALE GENOMIC DNA]</scope>
    <source>
        <strain evidence="5 9">TLL-A3</strain>
        <plasmid evidence="3">pTAA-3-3</plasmid>
    </source>
</reference>
<dbReference type="EMBL" id="SJSA01000001">
    <property type="protein sequence ID" value="TGG40942.1"/>
    <property type="molecule type" value="Genomic_DNA"/>
</dbReference>
<evidence type="ECO:0000313" key="3">
    <source>
        <dbReference type="EMBL" id="TGG34886.1"/>
    </source>
</evidence>
<dbReference type="EMBL" id="SJSA01000002">
    <property type="protein sequence ID" value="TGG36195.1"/>
    <property type="molecule type" value="Genomic_DNA"/>
</dbReference>
<comment type="caution">
    <text evidence="5">The sequence shown here is derived from an EMBL/GenBank/DDBJ whole genome shotgun (WGS) entry which is preliminary data.</text>
</comment>
<dbReference type="GeneID" id="82151316"/>
<dbReference type="RefSeq" id="WP_135469439.1">
    <property type="nucleotide sequence ID" value="NZ_CATJLD010000181.1"/>
</dbReference>
<evidence type="ECO:0000256" key="2">
    <source>
        <dbReference type="SAM" id="Phobius"/>
    </source>
</evidence>
<dbReference type="EMBL" id="SJSA01000002">
    <property type="protein sequence ID" value="TGG37134.1"/>
    <property type="molecule type" value="Genomic_DNA"/>
</dbReference>
<dbReference type="EMBL" id="SJSA01000001">
    <property type="protein sequence ID" value="TGG40542.1"/>
    <property type="molecule type" value="Genomic_DNA"/>
</dbReference>
<evidence type="ECO:0000313" key="7">
    <source>
        <dbReference type="EMBL" id="TGG40542.1"/>
    </source>
</evidence>
<proteinExistence type="predicted"/>
<evidence type="ECO:0000256" key="1">
    <source>
        <dbReference type="SAM" id="MobiDB-lite"/>
    </source>
</evidence>
<keyword evidence="2" id="KW-0812">Transmembrane</keyword>
<gene>
    <name evidence="6" type="ORF">EZ315_00090</name>
    <name evidence="7" type="ORF">EZ315_07590</name>
    <name evidence="8" type="ORF">EZ315_09805</name>
    <name evidence="4" type="ORF">EZ315_09950</name>
    <name evidence="5" type="ORF">EZ315_15170</name>
    <name evidence="3" type="ORF">EZ315_16160</name>
</gene>
<evidence type="ECO:0000313" key="5">
    <source>
        <dbReference type="EMBL" id="TGG37134.1"/>
    </source>
</evidence>
<keyword evidence="3" id="KW-0614">Plasmid</keyword>
<evidence type="ECO:0000313" key="4">
    <source>
        <dbReference type="EMBL" id="TGG36195.1"/>
    </source>
</evidence>
<feature type="transmembrane region" description="Helical" evidence="2">
    <location>
        <begin position="102"/>
        <end position="121"/>
    </location>
</feature>
<feature type="compositionally biased region" description="Polar residues" evidence="1">
    <location>
        <begin position="1"/>
        <end position="19"/>
    </location>
</feature>
<dbReference type="Proteomes" id="UP000297635">
    <property type="component" value="Unassembled WGS sequence"/>
</dbReference>
<geneLocation type="plasmid" evidence="3">
    <name>pTAA-3-3</name>
</geneLocation>
<keyword evidence="2" id="KW-1133">Transmembrane helix</keyword>
<organism evidence="5 9">
    <name type="scientific">Duncaniella freteri</name>
    <dbReference type="NCBI Taxonomy" id="2530391"/>
    <lineage>
        <taxon>Bacteria</taxon>
        <taxon>Pseudomonadati</taxon>
        <taxon>Bacteroidota</taxon>
        <taxon>Bacteroidia</taxon>
        <taxon>Bacteroidales</taxon>
        <taxon>Muribaculaceae</taxon>
        <taxon>Duncaniella</taxon>
    </lineage>
</organism>
<dbReference type="EMBL" id="SJSA01000005">
    <property type="protein sequence ID" value="TGG34886.1"/>
    <property type="molecule type" value="Genomic_DNA"/>
</dbReference>
<evidence type="ECO:0000313" key="9">
    <source>
        <dbReference type="Proteomes" id="UP000297635"/>
    </source>
</evidence>
<evidence type="ECO:0000313" key="8">
    <source>
        <dbReference type="EMBL" id="TGG40942.1"/>
    </source>
</evidence>
<sequence>MHTQHQEATLTRETQTRGLTVTEIEVYDTEKQPDPDTGQRPLKAKIRQTHGEEQQSNEAADITAEEKAETETEAVQTIDGGTLDEVTVTATKAPSLWERLKVATLILAAVLILSVAGWKIYNLKRKKI</sequence>
<name>A0A4Z0V2X5_9BACT</name>
<dbReference type="EMBL" id="SJSA01000001">
    <property type="protein sequence ID" value="TGG39190.1"/>
    <property type="molecule type" value="Genomic_DNA"/>
</dbReference>
<protein>
    <submittedName>
        <fullName evidence="5">Uncharacterized protein</fullName>
    </submittedName>
</protein>
<feature type="region of interest" description="Disordered" evidence="1">
    <location>
        <begin position="1"/>
        <end position="66"/>
    </location>
</feature>
<accession>A0A4Z0V2X5</accession>
<dbReference type="AlphaFoldDB" id="A0A4Z0V2X5"/>
<keyword evidence="9" id="KW-1185">Reference proteome</keyword>
<evidence type="ECO:0000313" key="6">
    <source>
        <dbReference type="EMBL" id="TGG39190.1"/>
    </source>
</evidence>